<reference evidence="5" key="1">
    <citation type="submission" date="2016-03" db="EMBL/GenBank/DDBJ databases">
        <title>Draft genome sequence of Rosellinia necatrix.</title>
        <authorList>
            <person name="Kanematsu S."/>
        </authorList>
    </citation>
    <scope>NUCLEOTIDE SEQUENCE [LARGE SCALE GENOMIC DNA]</scope>
    <source>
        <strain evidence="5">W97</strain>
    </source>
</reference>
<keyword evidence="6" id="KW-1185">Reference proteome</keyword>
<dbReference type="PANTHER" id="PTHR33365">
    <property type="entry name" value="YALI0B05434P"/>
    <property type="match status" value="1"/>
</dbReference>
<feature type="transmembrane region" description="Helical" evidence="4">
    <location>
        <begin position="39"/>
        <end position="59"/>
    </location>
</feature>
<dbReference type="AlphaFoldDB" id="A0A1W2TGE3"/>
<evidence type="ECO:0000313" key="5">
    <source>
        <dbReference type="EMBL" id="GAP87164.1"/>
    </source>
</evidence>
<keyword evidence="4" id="KW-1133">Transmembrane helix</keyword>
<evidence type="ECO:0008006" key="7">
    <source>
        <dbReference type="Google" id="ProtNLM"/>
    </source>
</evidence>
<organism evidence="5">
    <name type="scientific">Rosellinia necatrix</name>
    <name type="common">White root-rot fungus</name>
    <dbReference type="NCBI Taxonomy" id="77044"/>
    <lineage>
        <taxon>Eukaryota</taxon>
        <taxon>Fungi</taxon>
        <taxon>Dikarya</taxon>
        <taxon>Ascomycota</taxon>
        <taxon>Pezizomycotina</taxon>
        <taxon>Sordariomycetes</taxon>
        <taxon>Xylariomycetidae</taxon>
        <taxon>Xylariales</taxon>
        <taxon>Xylariaceae</taxon>
        <taxon>Rosellinia</taxon>
    </lineage>
</organism>
<evidence type="ECO:0000313" key="6">
    <source>
        <dbReference type="Proteomes" id="UP000054516"/>
    </source>
</evidence>
<proteinExistence type="inferred from homology"/>
<comment type="similarity">
    <text evidence="3">Belongs to the ustYa family.</text>
</comment>
<name>A0A1W2TGE3_ROSNE</name>
<comment type="pathway">
    <text evidence="1">Mycotoxin biosynthesis.</text>
</comment>
<dbReference type="GO" id="GO:0016491">
    <property type="term" value="F:oxidoreductase activity"/>
    <property type="evidence" value="ECO:0007669"/>
    <property type="project" value="UniProtKB-KW"/>
</dbReference>
<accession>A0A1W2TGE3</accession>
<dbReference type="OMA" id="TERTCRN"/>
<dbReference type="GO" id="GO:0043386">
    <property type="term" value="P:mycotoxin biosynthetic process"/>
    <property type="evidence" value="ECO:0007669"/>
    <property type="project" value="InterPro"/>
</dbReference>
<keyword evidence="4" id="KW-0812">Transmembrane</keyword>
<dbReference type="PANTHER" id="PTHR33365:SF11">
    <property type="entry name" value="TAT PATHWAY SIGNAL SEQUENCE"/>
    <property type="match status" value="1"/>
</dbReference>
<evidence type="ECO:0000256" key="3">
    <source>
        <dbReference type="ARBA" id="ARBA00035112"/>
    </source>
</evidence>
<evidence type="ECO:0000256" key="2">
    <source>
        <dbReference type="ARBA" id="ARBA00023002"/>
    </source>
</evidence>
<keyword evidence="4" id="KW-0472">Membrane</keyword>
<sequence length="228" mass="25778">MLFPQLYGHKYSPANDDDEEEVDNTPQRSPRFLAWPKGIAAAVLLVFAGILGGIFGFALGRNGTFQERVNPALTLQKVIHSFSYNISFTEEPSLYADQLWDDLFPMDGGFFVHSTIAPTRTTFSSFHQLHCLNGLRQAYWHSHKAAVHGEKINEADLPRDLQPHHVQHCIDLLRQTLMCHADTTLEVADEAGGVDGFRTKHQCRSWEQLVQWTSAQQMKWPGQNSTTT</sequence>
<gene>
    <name evidence="5" type="ORF">SAMD00023353_2301090</name>
</gene>
<dbReference type="Proteomes" id="UP000054516">
    <property type="component" value="Unassembled WGS sequence"/>
</dbReference>
<dbReference type="InterPro" id="IPR021765">
    <property type="entry name" value="UstYa-like"/>
</dbReference>
<protein>
    <recommendedName>
        <fullName evidence="7">Tat pathway signal sequence</fullName>
    </recommendedName>
</protein>
<evidence type="ECO:0000256" key="1">
    <source>
        <dbReference type="ARBA" id="ARBA00004685"/>
    </source>
</evidence>
<dbReference type="Pfam" id="PF11807">
    <property type="entry name" value="UstYa"/>
    <property type="match status" value="1"/>
</dbReference>
<dbReference type="EMBL" id="DF977468">
    <property type="protein sequence ID" value="GAP87164.1"/>
    <property type="molecule type" value="Genomic_DNA"/>
</dbReference>
<keyword evidence="2" id="KW-0560">Oxidoreductase</keyword>
<evidence type="ECO:0000256" key="4">
    <source>
        <dbReference type="SAM" id="Phobius"/>
    </source>
</evidence>
<dbReference type="OrthoDB" id="3687641at2759"/>